<dbReference type="AlphaFoldDB" id="A0A2W5V3A9"/>
<name>A0A2W5V3A9_9BACT</name>
<proteinExistence type="predicted"/>
<sequence length="451" mass="49163">MKKSSKTATPSLRPLKLPAHEVRVLPNGLTVHLVPRGPLPLVAVRLVIRGGSAFDPVGKLGVGDFAARLFRRGAGGMTANEISETVEFVGASVGGFANEENVIISLSTPSKHFTPMFEVMSKVLLEPTFPESEVELARRRTLAALTNDLDDPGSLAERAITRTMWGDHPYAHELLQGKKDIEAYTIGDLKKFHRERLGPKVSHLYVVGAFDAKEVMKTIERTLGGWSGGPNEIPTIPEWAGLARPGEVIIVDKPEQTQVQMRIGAAGVKRGHADHFPLVTMNTVLGGGFTSRLVTEIRVKRGLSYGAGSSWDMMSSAGTFSVSSFTRTESINTLIDVALGEVKKMREKGPSKAELATVQRYISGLYPARLETNENVSGAIADVVHYGLSDEWISQYRERIAAVTVKEAARAANTHLFGKERSIVLVGNAEQLKKKVEKYGPVTVWKPSQFE</sequence>
<feature type="domain" description="Peptidase M16 C-terminal" evidence="2">
    <location>
        <begin position="185"/>
        <end position="360"/>
    </location>
</feature>
<dbReference type="Pfam" id="PF05193">
    <property type="entry name" value="Peptidase_M16_C"/>
    <property type="match status" value="1"/>
</dbReference>
<dbReference type="SUPFAM" id="SSF63411">
    <property type="entry name" value="LuxS/MPP-like metallohydrolase"/>
    <property type="match status" value="2"/>
</dbReference>
<dbReference type="Proteomes" id="UP000249061">
    <property type="component" value="Unassembled WGS sequence"/>
</dbReference>
<dbReference type="PANTHER" id="PTHR11851:SF224">
    <property type="entry name" value="PROCESSING PROTEASE"/>
    <property type="match status" value="1"/>
</dbReference>
<dbReference type="Pfam" id="PF00675">
    <property type="entry name" value="Peptidase_M16"/>
    <property type="match status" value="1"/>
</dbReference>
<dbReference type="GO" id="GO:0046872">
    <property type="term" value="F:metal ion binding"/>
    <property type="evidence" value="ECO:0007669"/>
    <property type="project" value="InterPro"/>
</dbReference>
<gene>
    <name evidence="3" type="ORF">DI536_20525</name>
</gene>
<evidence type="ECO:0000259" key="1">
    <source>
        <dbReference type="Pfam" id="PF00675"/>
    </source>
</evidence>
<feature type="domain" description="Peptidase M16 N-terminal" evidence="1">
    <location>
        <begin position="41"/>
        <end position="176"/>
    </location>
</feature>
<reference evidence="3 4" key="1">
    <citation type="submission" date="2017-08" db="EMBL/GenBank/DDBJ databases">
        <title>Infants hospitalized years apart are colonized by the same room-sourced microbial strains.</title>
        <authorList>
            <person name="Brooks B."/>
            <person name="Olm M.R."/>
            <person name="Firek B.A."/>
            <person name="Baker R."/>
            <person name="Thomas B.C."/>
            <person name="Morowitz M.J."/>
            <person name="Banfield J.F."/>
        </authorList>
    </citation>
    <scope>NUCLEOTIDE SEQUENCE [LARGE SCALE GENOMIC DNA]</scope>
    <source>
        <strain evidence="3">S2_003_000_R2_14</strain>
    </source>
</reference>
<accession>A0A2W5V3A9</accession>
<dbReference type="PANTHER" id="PTHR11851">
    <property type="entry name" value="METALLOPROTEASE"/>
    <property type="match status" value="1"/>
</dbReference>
<protein>
    <submittedName>
        <fullName evidence="3">Peptidase M16</fullName>
    </submittedName>
</protein>
<comment type="caution">
    <text evidence="3">The sequence shown here is derived from an EMBL/GenBank/DDBJ whole genome shotgun (WGS) entry which is preliminary data.</text>
</comment>
<evidence type="ECO:0000313" key="3">
    <source>
        <dbReference type="EMBL" id="PZR10214.1"/>
    </source>
</evidence>
<dbReference type="InterPro" id="IPR050361">
    <property type="entry name" value="MPP/UQCRC_Complex"/>
</dbReference>
<dbReference type="Gene3D" id="3.30.830.10">
    <property type="entry name" value="Metalloenzyme, LuxS/M16 peptidase-like"/>
    <property type="match status" value="2"/>
</dbReference>
<dbReference type="EMBL" id="QFQP01000018">
    <property type="protein sequence ID" value="PZR10214.1"/>
    <property type="molecule type" value="Genomic_DNA"/>
</dbReference>
<dbReference type="InterPro" id="IPR007863">
    <property type="entry name" value="Peptidase_M16_C"/>
</dbReference>
<organism evidence="3 4">
    <name type="scientific">Archangium gephyra</name>
    <dbReference type="NCBI Taxonomy" id="48"/>
    <lineage>
        <taxon>Bacteria</taxon>
        <taxon>Pseudomonadati</taxon>
        <taxon>Myxococcota</taxon>
        <taxon>Myxococcia</taxon>
        <taxon>Myxococcales</taxon>
        <taxon>Cystobacterineae</taxon>
        <taxon>Archangiaceae</taxon>
        <taxon>Archangium</taxon>
    </lineage>
</organism>
<dbReference type="InterPro" id="IPR011765">
    <property type="entry name" value="Pept_M16_N"/>
</dbReference>
<evidence type="ECO:0000313" key="4">
    <source>
        <dbReference type="Proteomes" id="UP000249061"/>
    </source>
</evidence>
<dbReference type="InterPro" id="IPR011249">
    <property type="entry name" value="Metalloenz_LuxS/M16"/>
</dbReference>
<evidence type="ECO:0000259" key="2">
    <source>
        <dbReference type="Pfam" id="PF05193"/>
    </source>
</evidence>